<evidence type="ECO:0000313" key="2">
    <source>
        <dbReference type="Proteomes" id="UP000244334"/>
    </source>
</evidence>
<protein>
    <submittedName>
        <fullName evidence="1">Iron/ascorbate-dependent oxidoreductase domain protein</fullName>
    </submittedName>
</protein>
<evidence type="ECO:0000313" key="1">
    <source>
        <dbReference type="EMBL" id="RAP71891.1"/>
    </source>
</evidence>
<dbReference type="AlphaFoldDB" id="A0A328TS09"/>
<dbReference type="Proteomes" id="UP000244334">
    <property type="component" value="Unassembled WGS sequence"/>
</dbReference>
<name>A0A328TS09_9GAMM</name>
<accession>A0A328TS09</accession>
<dbReference type="EMBL" id="LJAM02000085">
    <property type="protein sequence ID" value="RAP71891.1"/>
    <property type="molecule type" value="Genomic_DNA"/>
</dbReference>
<comment type="caution">
    <text evidence="1">The sequence shown here is derived from an EMBL/GenBank/DDBJ whole genome shotgun (WGS) entry which is preliminary data.</text>
</comment>
<organism evidence="1 2">
    <name type="scientific">Candidatus Erwinia dacicola</name>
    <dbReference type="NCBI Taxonomy" id="252393"/>
    <lineage>
        <taxon>Bacteria</taxon>
        <taxon>Pseudomonadati</taxon>
        <taxon>Pseudomonadota</taxon>
        <taxon>Gammaproteobacteria</taxon>
        <taxon>Enterobacterales</taxon>
        <taxon>Erwiniaceae</taxon>
        <taxon>Erwinia</taxon>
    </lineage>
</organism>
<gene>
    <name evidence="1" type="ORF">ACZ87_01281</name>
</gene>
<reference evidence="1" key="1">
    <citation type="submission" date="2018-04" db="EMBL/GenBank/DDBJ databases">
        <title>Genomes of the Obligate Erwinia dacicola and Facultative Enterobacter sp. OLF Endosymbionts of the Olive Fruit fly, Bactrocera oleae.</title>
        <authorList>
            <person name="Estes A.M."/>
            <person name="Hearn D.J."/>
            <person name="Agarwal S."/>
            <person name="Pierson E.A."/>
            <person name="Dunning-Hotopp J.C."/>
        </authorList>
    </citation>
    <scope>NUCLEOTIDE SEQUENCE [LARGE SCALE GENOMIC DNA]</scope>
    <source>
        <strain evidence="1">Oroville</strain>
    </source>
</reference>
<sequence>MSLRCGTMLLGLPADAFDPLYGDKPNEHIKLISYPGQAENTSD</sequence>
<keyword evidence="2" id="KW-1185">Reference proteome</keyword>
<proteinExistence type="predicted"/>